<evidence type="ECO:0000313" key="2">
    <source>
        <dbReference type="Proteomes" id="UP000198618"/>
    </source>
</evidence>
<name>A0A1H9YAD5_9BACI</name>
<dbReference type="EMBL" id="FOHE01000001">
    <property type="protein sequence ID" value="SES65813.1"/>
    <property type="molecule type" value="Genomic_DNA"/>
</dbReference>
<gene>
    <name evidence="1" type="ORF">SAMN05216389_101281</name>
</gene>
<dbReference type="Proteomes" id="UP000198618">
    <property type="component" value="Unassembled WGS sequence"/>
</dbReference>
<evidence type="ECO:0000313" key="1">
    <source>
        <dbReference type="EMBL" id="SES65813.1"/>
    </source>
</evidence>
<reference evidence="1 2" key="1">
    <citation type="submission" date="2016-10" db="EMBL/GenBank/DDBJ databases">
        <authorList>
            <person name="de Groot N.N."/>
        </authorList>
    </citation>
    <scope>NUCLEOTIDE SEQUENCE [LARGE SCALE GENOMIC DNA]</scope>
    <source>
        <strain evidence="1 2">IBRC-M 10780</strain>
    </source>
</reference>
<dbReference type="STRING" id="930131.SAMN05216389_101281"/>
<keyword evidence="2" id="KW-1185">Reference proteome</keyword>
<protein>
    <submittedName>
        <fullName evidence="1">Uncharacterized protein</fullName>
    </submittedName>
</protein>
<dbReference type="PROSITE" id="PS51257">
    <property type="entry name" value="PROKAR_LIPOPROTEIN"/>
    <property type="match status" value="1"/>
</dbReference>
<dbReference type="AlphaFoldDB" id="A0A1H9YAD5"/>
<sequence length="180" mass="20233">MRRALSILVLVGFLVGGCSHATLLEAIEGSGLVEHDKPEILYSDDEEGIVIFLAKDSEGNYRLCRGSYTVSNNRYNVESSGYYAKEVNIFGKSDFIAVDSIEDGSDKQKHIVWGGIFHYPKAEEVHYFVKDENGEELHQNKTVITSKHIFIDELPAHIEEPHEVTYQVVDDEGNIIVDKS</sequence>
<dbReference type="RefSeq" id="WP_090866056.1">
    <property type="nucleotide sequence ID" value="NZ_FOHE01000001.1"/>
</dbReference>
<organism evidence="1 2">
    <name type="scientific">Oceanobacillus limi</name>
    <dbReference type="NCBI Taxonomy" id="930131"/>
    <lineage>
        <taxon>Bacteria</taxon>
        <taxon>Bacillati</taxon>
        <taxon>Bacillota</taxon>
        <taxon>Bacilli</taxon>
        <taxon>Bacillales</taxon>
        <taxon>Bacillaceae</taxon>
        <taxon>Oceanobacillus</taxon>
    </lineage>
</organism>
<dbReference type="OrthoDB" id="2964548at2"/>
<accession>A0A1H9YAD5</accession>
<proteinExistence type="predicted"/>